<dbReference type="InterPro" id="IPR027417">
    <property type="entry name" value="P-loop_NTPase"/>
</dbReference>
<dbReference type="Pfam" id="PF00196">
    <property type="entry name" value="GerE"/>
    <property type="match status" value="1"/>
</dbReference>
<proteinExistence type="predicted"/>
<feature type="domain" description="HTH luxR-type" evidence="4">
    <location>
        <begin position="792"/>
        <end position="857"/>
    </location>
</feature>
<evidence type="ECO:0000256" key="2">
    <source>
        <dbReference type="ARBA" id="ARBA00023125"/>
    </source>
</evidence>
<evidence type="ECO:0000259" key="4">
    <source>
        <dbReference type="PROSITE" id="PS50043"/>
    </source>
</evidence>
<evidence type="ECO:0000313" key="6">
    <source>
        <dbReference type="Proteomes" id="UP000504882"/>
    </source>
</evidence>
<accession>A0ABY2E1W7</accession>
<dbReference type="InterPro" id="IPR016032">
    <property type="entry name" value="Sig_transdc_resp-reg_C-effctor"/>
</dbReference>
<dbReference type="PROSITE" id="PS50043">
    <property type="entry name" value="HTH_LUXR_2"/>
    <property type="match status" value="1"/>
</dbReference>
<evidence type="ECO:0000256" key="3">
    <source>
        <dbReference type="ARBA" id="ARBA00023163"/>
    </source>
</evidence>
<dbReference type="SMART" id="SM00382">
    <property type="entry name" value="AAA"/>
    <property type="match status" value="1"/>
</dbReference>
<dbReference type="EMBL" id="SMNA01000006">
    <property type="protein sequence ID" value="TDE92604.1"/>
    <property type="molecule type" value="Genomic_DNA"/>
</dbReference>
<dbReference type="InterPro" id="IPR003593">
    <property type="entry name" value="AAA+_ATPase"/>
</dbReference>
<keyword evidence="1" id="KW-0805">Transcription regulation</keyword>
<reference evidence="5 6" key="1">
    <citation type="submission" date="2019-03" db="EMBL/GenBank/DDBJ databases">
        <title>Genomic features of bacteria from cold environments.</title>
        <authorList>
            <person name="Shen L."/>
        </authorList>
    </citation>
    <scope>NUCLEOTIDE SEQUENCE [LARGE SCALE GENOMIC DNA]</scope>
    <source>
        <strain evidence="6">T3246-1</strain>
    </source>
</reference>
<dbReference type="PRINTS" id="PR00038">
    <property type="entry name" value="HTHLUXR"/>
</dbReference>
<dbReference type="RefSeq" id="WP_133108234.1">
    <property type="nucleotide sequence ID" value="NZ_SMNA01000006.1"/>
</dbReference>
<dbReference type="InterPro" id="IPR000792">
    <property type="entry name" value="Tscrpt_reg_LuxR_C"/>
</dbReference>
<keyword evidence="3" id="KW-0804">Transcription</keyword>
<sequence length="871" mass="95028">MSRTRLRPALSPSYLVHRQRLYALLDESVTSPVTLVVAPAGSGKTALLAGWMAQSPLPCAWVSLEEADRDPVQMWRAVAAALDSLAPGCATLAARRLRRGGHFLEAVGELLDDLEARTYTLKVLVIDDVHLIDGDDEAAESMAIFLQHLPEWLHVVIASRRSPRLPVNRLRARGQLGEVHFAELRFSFEEARAMLARLVPTLEPDVVAELATKASGWAASIQFAALAARSARARGEEPLEALDGSAPVTHDDLHYLEDYLWQEVLGSESADLIDVMLTASVVPRLGAGLARILASRTDAGELLARAEERGLFVSRNEPSGEFEIHTLVRDLLTRALEQRSPGRFQQLHAWAAAWYEAHGQTTAALDSWLRAHLPRRALRLLAKEVVGLFDDGHVHTILRVIGAIPDAVASEDAESRIEYAWCHLFVDHERFDRLVDDLAGLPTEDVDPVLAARCLTLQAIAATGRGSWTDGSALARTALSELGETWWLDPLGRYSWNLIGRNLALSERWDESSAGTQEVIHSLTIAPERRFVLEGTRALGEALAGRPVNAIRIAAGVRGASEDVNLTVLRMELATAEGIARREVGDAQESLRLLQELSADHIASTLYCCLLAHLELVQAGIADGALDAANEAFGSAAELVDTAVSGPAARSWLARTGTVLAIAGGDLTEARSWALRVEDPFWAPVSEARILLASHEAGRAFDVLKGAEPRCERHRVVAGLLRSRSVAGTPEANEHLLEAVRVASAHGLVQTVAAEGMQVLEDVERLAWQVPAAWLTRLRRAAAPTERGSASPLTLIDPLTERELEVLRMLPSRLTLREIASELFISINTLKFHLKVIYRKLDCNSRAEASEAARALASRGRAVQPSITRRR</sequence>
<dbReference type="SUPFAM" id="SSF52540">
    <property type="entry name" value="P-loop containing nucleoside triphosphate hydrolases"/>
    <property type="match status" value="1"/>
</dbReference>
<organism evidence="5 6">
    <name type="scientific">Occultella glacieicola</name>
    <dbReference type="NCBI Taxonomy" id="2518684"/>
    <lineage>
        <taxon>Bacteria</taxon>
        <taxon>Bacillati</taxon>
        <taxon>Actinomycetota</taxon>
        <taxon>Actinomycetes</taxon>
        <taxon>Micrococcales</taxon>
        <taxon>Ruaniaceae</taxon>
        <taxon>Occultella</taxon>
    </lineage>
</organism>
<dbReference type="SUPFAM" id="SSF46894">
    <property type="entry name" value="C-terminal effector domain of the bipartite response regulators"/>
    <property type="match status" value="1"/>
</dbReference>
<gene>
    <name evidence="5" type="ORF">EXU48_13750</name>
</gene>
<evidence type="ECO:0000256" key="1">
    <source>
        <dbReference type="ARBA" id="ARBA00023015"/>
    </source>
</evidence>
<dbReference type="SMART" id="SM00421">
    <property type="entry name" value="HTH_LUXR"/>
    <property type="match status" value="1"/>
</dbReference>
<dbReference type="CDD" id="cd06170">
    <property type="entry name" value="LuxR_C_like"/>
    <property type="match status" value="1"/>
</dbReference>
<dbReference type="Proteomes" id="UP000504882">
    <property type="component" value="Unassembled WGS sequence"/>
</dbReference>
<keyword evidence="2" id="KW-0238">DNA-binding</keyword>
<dbReference type="Gene3D" id="1.10.10.10">
    <property type="entry name" value="Winged helix-like DNA-binding domain superfamily/Winged helix DNA-binding domain"/>
    <property type="match status" value="1"/>
</dbReference>
<dbReference type="Gene3D" id="3.40.50.300">
    <property type="entry name" value="P-loop containing nucleotide triphosphate hydrolases"/>
    <property type="match status" value="1"/>
</dbReference>
<protein>
    <recommendedName>
        <fullName evidence="4">HTH luxR-type domain-containing protein</fullName>
    </recommendedName>
</protein>
<comment type="caution">
    <text evidence="5">The sequence shown here is derived from an EMBL/GenBank/DDBJ whole genome shotgun (WGS) entry which is preliminary data.</text>
</comment>
<dbReference type="Pfam" id="PF25873">
    <property type="entry name" value="WHD_MalT"/>
    <property type="match status" value="1"/>
</dbReference>
<name>A0ABY2E1W7_9MICO</name>
<dbReference type="InterPro" id="IPR036388">
    <property type="entry name" value="WH-like_DNA-bd_sf"/>
</dbReference>
<keyword evidence="6" id="KW-1185">Reference proteome</keyword>
<evidence type="ECO:0000313" key="5">
    <source>
        <dbReference type="EMBL" id="TDE92604.1"/>
    </source>
</evidence>
<dbReference type="InterPro" id="IPR059106">
    <property type="entry name" value="WHD_MalT"/>
</dbReference>
<dbReference type="PANTHER" id="PTHR44688">
    <property type="entry name" value="DNA-BINDING TRANSCRIPTIONAL ACTIVATOR DEVR_DOSR"/>
    <property type="match status" value="1"/>
</dbReference>
<dbReference type="PANTHER" id="PTHR44688:SF16">
    <property type="entry name" value="DNA-BINDING TRANSCRIPTIONAL ACTIVATOR DEVR_DOSR"/>
    <property type="match status" value="1"/>
</dbReference>